<feature type="region of interest" description="Disordered" evidence="1">
    <location>
        <begin position="490"/>
        <end position="514"/>
    </location>
</feature>
<dbReference type="AlphaFoldDB" id="A0AA41RQB8"/>
<sequence>MAALAPGILLKLLNGMNTGLKATSEHRSSLLQVTDIVPADLDEKNLLPKHGFYIKVSDSSHSIYVSLPFEQDDLVLSNKMQLGQFIYVDRLEPGSPVPVIKGTKPLPGRHPFMGTPEPIMSLRGNGPKRSSWGTPQNGDEPVPSSPMVVKPVPLDFNQTTPVKDRSAMKLGPSFPNSPMSRGRYAVKDVNSSSVLRSSMGGGLLSKMVRGESPIMVRRSCVAPSSTSKLPRSKSVCEREPRIPRSPFNPIEKRSTTPPPRLRRSTRIGTSINFAADAHKSVNFNSVNIAGDAQNFANSRSQSQYTNPTASKNNASNANFPMSLPGKLSLLGKEAVQQRDATQKAALQALRDASATETVVRALKIFSDLSRTAKPDAPSNCFDQFLDFHFHITQSVTDMESIHAATAVAQRNSDTYTEPSKTKLVEESSILHEIMHNTIDQNQHLDLNSSKRRLSLHKSVAPTSERSDVQTNILKQLKSNVTQKKTCEKKAVAATTPTGKERVETENDENQKPTQSSFCNTIKLGKKIEKEAGKWFMNFLEEALETGLKKQKGSTVNDAQKVPQSLMIKVINWVEVNQYDSNKKPLHPKAAQITRKLRIKVKNPEKV</sequence>
<protein>
    <submittedName>
        <fullName evidence="4">Uncharacterized protein</fullName>
    </submittedName>
</protein>
<feature type="compositionally biased region" description="Low complexity" evidence="1">
    <location>
        <begin position="141"/>
        <end position="150"/>
    </location>
</feature>
<name>A0AA41RQB8_PAPNU</name>
<dbReference type="InterPro" id="IPR010341">
    <property type="entry name" value="DUF936_pln"/>
</dbReference>
<dbReference type="EMBL" id="JAJJMA010082162">
    <property type="protein sequence ID" value="MCL7028671.1"/>
    <property type="molecule type" value="Genomic_DNA"/>
</dbReference>
<evidence type="ECO:0000259" key="3">
    <source>
        <dbReference type="Pfam" id="PF21647"/>
    </source>
</evidence>
<feature type="region of interest" description="Disordered" evidence="1">
    <location>
        <begin position="219"/>
        <end position="264"/>
    </location>
</feature>
<reference evidence="4" key="1">
    <citation type="submission" date="2022-03" db="EMBL/GenBank/DDBJ databases">
        <title>A functionally conserved STORR gene fusion in Papaver species that diverged 16.8 million years ago.</title>
        <authorList>
            <person name="Catania T."/>
        </authorList>
    </citation>
    <scope>NUCLEOTIDE SEQUENCE</scope>
    <source>
        <strain evidence="4">S-191538</strain>
    </source>
</reference>
<dbReference type="Pfam" id="PF06075">
    <property type="entry name" value="DUF936"/>
    <property type="match status" value="1"/>
</dbReference>
<evidence type="ECO:0000313" key="5">
    <source>
        <dbReference type="EMBL" id="MCL7028671.1"/>
    </source>
</evidence>
<proteinExistence type="predicted"/>
<dbReference type="PANTHER" id="PTHR31928:SF6">
    <property type="entry name" value="DUF936 DOMAIN-CONTAINING PROTEIN"/>
    <property type="match status" value="1"/>
</dbReference>
<gene>
    <name evidence="5" type="ORF">MKW94_000385</name>
    <name evidence="4" type="ORF">MKW94_002349</name>
</gene>
<feature type="domain" description="DUF6857" evidence="3">
    <location>
        <begin position="321"/>
        <end position="579"/>
    </location>
</feature>
<organism evidence="4 6">
    <name type="scientific">Papaver nudicaule</name>
    <name type="common">Iceland poppy</name>
    <dbReference type="NCBI Taxonomy" id="74823"/>
    <lineage>
        <taxon>Eukaryota</taxon>
        <taxon>Viridiplantae</taxon>
        <taxon>Streptophyta</taxon>
        <taxon>Embryophyta</taxon>
        <taxon>Tracheophyta</taxon>
        <taxon>Spermatophyta</taxon>
        <taxon>Magnoliopsida</taxon>
        <taxon>Ranunculales</taxon>
        <taxon>Papaveraceae</taxon>
        <taxon>Papaveroideae</taxon>
        <taxon>Papaver</taxon>
    </lineage>
</organism>
<keyword evidence="6" id="KW-1185">Reference proteome</keyword>
<evidence type="ECO:0000313" key="4">
    <source>
        <dbReference type="EMBL" id="MCL7024699.1"/>
    </source>
</evidence>
<dbReference type="InterPro" id="IPR049172">
    <property type="entry name" value="DUF6857_pln"/>
</dbReference>
<comment type="caution">
    <text evidence="4">The sequence shown here is derived from an EMBL/GenBank/DDBJ whole genome shotgun (WGS) entry which is preliminary data.</text>
</comment>
<feature type="compositionally biased region" description="Basic and acidic residues" evidence="1">
    <location>
        <begin position="498"/>
        <end position="510"/>
    </location>
</feature>
<feature type="region of interest" description="Disordered" evidence="1">
    <location>
        <begin position="298"/>
        <end position="318"/>
    </location>
</feature>
<feature type="domain" description="DUF936" evidence="2">
    <location>
        <begin position="4"/>
        <end position="120"/>
    </location>
</feature>
<evidence type="ECO:0000256" key="1">
    <source>
        <dbReference type="SAM" id="MobiDB-lite"/>
    </source>
</evidence>
<dbReference type="InterPro" id="IPR048297">
    <property type="entry name" value="DUF936_dom_pln"/>
</dbReference>
<feature type="region of interest" description="Disordered" evidence="1">
    <location>
        <begin position="124"/>
        <end position="150"/>
    </location>
</feature>
<accession>A0AA41RQB8</accession>
<dbReference type="PANTHER" id="PTHR31928">
    <property type="entry name" value="EXPRESSED PROTEIN"/>
    <property type="match status" value="1"/>
</dbReference>
<evidence type="ECO:0000259" key="2">
    <source>
        <dbReference type="Pfam" id="PF06075"/>
    </source>
</evidence>
<dbReference type="EMBL" id="JAJJMA010037350">
    <property type="protein sequence ID" value="MCL7024699.1"/>
    <property type="molecule type" value="Genomic_DNA"/>
</dbReference>
<dbReference type="Pfam" id="PF21647">
    <property type="entry name" value="DUF6857"/>
    <property type="match status" value="1"/>
</dbReference>
<evidence type="ECO:0000313" key="6">
    <source>
        <dbReference type="Proteomes" id="UP001177140"/>
    </source>
</evidence>
<dbReference type="Proteomes" id="UP001177140">
    <property type="component" value="Unassembled WGS sequence"/>
</dbReference>